<dbReference type="InterPro" id="IPR038108">
    <property type="entry name" value="RPN13_DEUBAD_sf"/>
</dbReference>
<evidence type="ECO:0000256" key="1">
    <source>
        <dbReference type="ARBA" id="ARBA00004123"/>
    </source>
</evidence>
<sequence length="301" mass="32111">MVIGEQDLIIFPDDCEFKKVPQCTTGRVFLLKFKSSGKKIFFWMQEPKADKDDEYLKKVNESLNNPPTPGSQGQRTPGTPGDRDLQSLLSNMSQQQLMQFFGGVGGLPGISSLLSTPEGGARSRREQRATSVTPAGTPVTTPAAPSTTTTTTSATPQQSTGSGVQLSTLQSILSGIAVPTEEKTPPVNLSEGLSLEALQPILSNSEFVQKLKEYLPSGTPTGSIDDAEAIRSTIHSPQFQQAFALFSSAIQSGQLGPLVQQFGMSETAVAAADAGNLEAFVKALQEQKKKNKDGDDDMNVD</sequence>
<dbReference type="InterPro" id="IPR044867">
    <property type="entry name" value="DEUBAD_dom"/>
</dbReference>
<protein>
    <recommendedName>
        <fullName evidence="12">Proteasomal ubiquitin receptor ADRM1</fullName>
    </recommendedName>
</protein>
<dbReference type="EMBL" id="JAVRJZ010000007">
    <property type="protein sequence ID" value="KAK2720082.1"/>
    <property type="molecule type" value="Genomic_DNA"/>
</dbReference>
<keyword evidence="11" id="KW-1185">Reference proteome</keyword>
<name>A0AA88IE19_ARTSF</name>
<dbReference type="FunFam" id="1.10.2020.20:FF:000001">
    <property type="entry name" value="Proteasomal ubiquitin receptor ADRM1"/>
    <property type="match status" value="1"/>
</dbReference>
<evidence type="ECO:0000313" key="10">
    <source>
        <dbReference type="EMBL" id="KAK2720082.1"/>
    </source>
</evidence>
<dbReference type="Gene3D" id="2.30.29.70">
    <property type="entry name" value="Proteasomal ubiquitin receptor Rpn13/ADRM1"/>
    <property type="match status" value="1"/>
</dbReference>
<dbReference type="GO" id="GO:0008541">
    <property type="term" value="C:proteasome regulatory particle, lid subcomplex"/>
    <property type="evidence" value="ECO:0007669"/>
    <property type="project" value="TreeGrafter"/>
</dbReference>
<keyword evidence="6" id="KW-0539">Nucleus</keyword>
<evidence type="ECO:0000256" key="2">
    <source>
        <dbReference type="ARBA" id="ARBA00004496"/>
    </source>
</evidence>
<comment type="subcellular location">
    <subcellularLocation>
        <location evidence="2">Cytoplasm</location>
    </subcellularLocation>
    <subcellularLocation>
        <location evidence="1">Nucleus</location>
    </subcellularLocation>
</comment>
<evidence type="ECO:0000256" key="5">
    <source>
        <dbReference type="ARBA" id="ARBA00022942"/>
    </source>
</evidence>
<dbReference type="AlphaFoldDB" id="A0AA88IE19"/>
<feature type="domain" description="DEUBAD" evidence="8">
    <location>
        <begin position="179"/>
        <end position="294"/>
    </location>
</feature>
<feature type="compositionally biased region" description="Low complexity" evidence="7">
    <location>
        <begin position="129"/>
        <end position="162"/>
    </location>
</feature>
<dbReference type="InterPro" id="IPR006773">
    <property type="entry name" value="Rpn13/ADRM1"/>
</dbReference>
<comment type="similarity">
    <text evidence="3">Belongs to the ADRM1 family.</text>
</comment>
<comment type="caution">
    <text evidence="10">The sequence shown here is derived from an EMBL/GenBank/DDBJ whole genome shotgun (WGS) entry which is preliminary data.</text>
</comment>
<evidence type="ECO:0000256" key="6">
    <source>
        <dbReference type="ARBA" id="ARBA00023242"/>
    </source>
</evidence>
<evidence type="ECO:0000256" key="3">
    <source>
        <dbReference type="ARBA" id="ARBA00009216"/>
    </source>
</evidence>
<dbReference type="Pfam" id="PF16550">
    <property type="entry name" value="RPN13_C"/>
    <property type="match status" value="1"/>
</dbReference>
<dbReference type="GO" id="GO:0070628">
    <property type="term" value="F:proteasome binding"/>
    <property type="evidence" value="ECO:0007669"/>
    <property type="project" value="TreeGrafter"/>
</dbReference>
<gene>
    <name evidence="10" type="ORF">QYM36_004104</name>
</gene>
<dbReference type="GO" id="GO:0005634">
    <property type="term" value="C:nucleus"/>
    <property type="evidence" value="ECO:0007669"/>
    <property type="project" value="UniProtKB-SubCell"/>
</dbReference>
<organism evidence="10 11">
    <name type="scientific">Artemia franciscana</name>
    <name type="common">Brine shrimp</name>
    <name type="synonym">Artemia sanfranciscana</name>
    <dbReference type="NCBI Taxonomy" id="6661"/>
    <lineage>
        <taxon>Eukaryota</taxon>
        <taxon>Metazoa</taxon>
        <taxon>Ecdysozoa</taxon>
        <taxon>Arthropoda</taxon>
        <taxon>Crustacea</taxon>
        <taxon>Branchiopoda</taxon>
        <taxon>Anostraca</taxon>
        <taxon>Artemiidae</taxon>
        <taxon>Artemia</taxon>
    </lineage>
</organism>
<dbReference type="Gene3D" id="1.10.2020.20">
    <property type="match status" value="1"/>
</dbReference>
<evidence type="ECO:0000313" key="11">
    <source>
        <dbReference type="Proteomes" id="UP001187531"/>
    </source>
</evidence>
<dbReference type="InterPro" id="IPR044868">
    <property type="entry name" value="Rpn13/ADRM1_Pru"/>
</dbReference>
<feature type="domain" description="Pru" evidence="9">
    <location>
        <begin position="1"/>
        <end position="66"/>
    </location>
</feature>
<keyword evidence="4" id="KW-0963">Cytoplasm</keyword>
<evidence type="ECO:0000259" key="8">
    <source>
        <dbReference type="PROSITE" id="PS51916"/>
    </source>
</evidence>
<keyword evidence="5" id="KW-0647">Proteasome</keyword>
<dbReference type="PANTHER" id="PTHR12225">
    <property type="entry name" value="ADHESION REGULATING MOLECULE 1 110 KDA CELL MEMBRANE GLYCOPROTEIN"/>
    <property type="match status" value="1"/>
</dbReference>
<feature type="region of interest" description="Disordered" evidence="7">
    <location>
        <begin position="111"/>
        <end position="164"/>
    </location>
</feature>
<evidence type="ECO:0008006" key="12">
    <source>
        <dbReference type="Google" id="ProtNLM"/>
    </source>
</evidence>
<dbReference type="Proteomes" id="UP001187531">
    <property type="component" value="Unassembled WGS sequence"/>
</dbReference>
<feature type="region of interest" description="Disordered" evidence="7">
    <location>
        <begin position="60"/>
        <end position="86"/>
    </location>
</feature>
<proteinExistence type="inferred from homology"/>
<dbReference type="GO" id="GO:0005737">
    <property type="term" value="C:cytoplasm"/>
    <property type="evidence" value="ECO:0007669"/>
    <property type="project" value="UniProtKB-SubCell"/>
</dbReference>
<dbReference type="InterPro" id="IPR032368">
    <property type="entry name" value="RPN13_DEUBAD"/>
</dbReference>
<reference evidence="10" key="1">
    <citation type="submission" date="2023-07" db="EMBL/GenBank/DDBJ databases">
        <title>Chromosome-level genome assembly of Artemia franciscana.</title>
        <authorList>
            <person name="Jo E."/>
        </authorList>
    </citation>
    <scope>NUCLEOTIDE SEQUENCE</scope>
    <source>
        <tissue evidence="10">Whole body</tissue>
    </source>
</reference>
<dbReference type="PROSITE" id="PS51916">
    <property type="entry name" value="DEUBAD"/>
    <property type="match status" value="1"/>
</dbReference>
<evidence type="ECO:0000256" key="4">
    <source>
        <dbReference type="ARBA" id="ARBA00022490"/>
    </source>
</evidence>
<dbReference type="PANTHER" id="PTHR12225:SF0">
    <property type="entry name" value="PROTEASOMAL UBIQUITIN RECEPTOR ADRM1"/>
    <property type="match status" value="1"/>
</dbReference>
<accession>A0AA88IE19</accession>
<dbReference type="GO" id="GO:0061133">
    <property type="term" value="F:endopeptidase activator activity"/>
    <property type="evidence" value="ECO:0007669"/>
    <property type="project" value="TreeGrafter"/>
</dbReference>
<evidence type="ECO:0000256" key="7">
    <source>
        <dbReference type="SAM" id="MobiDB-lite"/>
    </source>
</evidence>
<evidence type="ECO:0000259" key="9">
    <source>
        <dbReference type="PROSITE" id="PS51917"/>
    </source>
</evidence>
<dbReference type="PROSITE" id="PS51917">
    <property type="entry name" value="PRU"/>
    <property type="match status" value="1"/>
</dbReference>
<dbReference type="Pfam" id="PF04683">
    <property type="entry name" value="Rpn13_ADRM1_Pru"/>
    <property type="match status" value="1"/>
</dbReference>
<feature type="compositionally biased region" description="Polar residues" evidence="7">
    <location>
        <begin position="61"/>
        <end position="77"/>
    </location>
</feature>
<dbReference type="InterPro" id="IPR038633">
    <property type="entry name" value="Rpn13/ADRM1_Pru_sf"/>
</dbReference>